<dbReference type="GO" id="GO:0005524">
    <property type="term" value="F:ATP binding"/>
    <property type="evidence" value="ECO:0007669"/>
    <property type="project" value="UniProtKB-UniRule"/>
</dbReference>
<evidence type="ECO:0000256" key="3">
    <source>
        <dbReference type="ARBA" id="ARBA00022679"/>
    </source>
</evidence>
<dbReference type="PANTHER" id="PTHR43289">
    <property type="entry name" value="MITOGEN-ACTIVATED PROTEIN KINASE KINASE KINASE 20-RELATED"/>
    <property type="match status" value="1"/>
</dbReference>
<dbReference type="Pfam" id="PF00069">
    <property type="entry name" value="Pkinase"/>
    <property type="match status" value="1"/>
</dbReference>
<feature type="region of interest" description="Disordered" evidence="8">
    <location>
        <begin position="641"/>
        <end position="660"/>
    </location>
</feature>
<dbReference type="PROSITE" id="PS50011">
    <property type="entry name" value="PROTEIN_KINASE_DOM"/>
    <property type="match status" value="1"/>
</dbReference>
<protein>
    <recommendedName>
        <fullName evidence="1">non-specific serine/threonine protein kinase</fullName>
        <ecNumber evidence="1">2.7.11.1</ecNumber>
    </recommendedName>
</protein>
<dbReference type="EC" id="2.7.11.1" evidence="1"/>
<keyword evidence="2" id="KW-0723">Serine/threonine-protein kinase</keyword>
<dbReference type="SUPFAM" id="SSF53850">
    <property type="entry name" value="Periplasmic binding protein-like II"/>
    <property type="match status" value="1"/>
</dbReference>
<dbReference type="Gene3D" id="1.10.510.10">
    <property type="entry name" value="Transferase(Phosphotransferase) domain 1"/>
    <property type="match status" value="1"/>
</dbReference>
<dbReference type="CDD" id="cd14014">
    <property type="entry name" value="STKc_PknB_like"/>
    <property type="match status" value="1"/>
</dbReference>
<reference evidence="10" key="1">
    <citation type="submission" date="2019-08" db="EMBL/GenBank/DDBJ databases">
        <title>Complete genome sequence of a mangrove-derived Streptomyces xiamenensis.</title>
        <authorList>
            <person name="Xu J."/>
        </authorList>
    </citation>
    <scope>NUCLEOTIDE SEQUENCE</scope>
    <source>
        <strain evidence="10">318</strain>
    </source>
</reference>
<feature type="compositionally biased region" description="Basic and acidic residues" evidence="8">
    <location>
        <begin position="335"/>
        <end position="345"/>
    </location>
</feature>
<evidence type="ECO:0000256" key="6">
    <source>
        <dbReference type="ARBA" id="ARBA00022840"/>
    </source>
</evidence>
<name>A0A0F7FYI0_9ACTN</name>
<dbReference type="SMART" id="SM00220">
    <property type="entry name" value="S_TKc"/>
    <property type="match status" value="1"/>
</dbReference>
<dbReference type="InterPro" id="IPR008271">
    <property type="entry name" value="Ser/Thr_kinase_AS"/>
</dbReference>
<dbReference type="GO" id="GO:0004674">
    <property type="term" value="F:protein serine/threonine kinase activity"/>
    <property type="evidence" value="ECO:0007669"/>
    <property type="project" value="UniProtKB-KW"/>
</dbReference>
<gene>
    <name evidence="10" type="ORF">SXIM_38560</name>
</gene>
<dbReference type="Proteomes" id="UP000034034">
    <property type="component" value="Chromosome"/>
</dbReference>
<dbReference type="InterPro" id="IPR000719">
    <property type="entry name" value="Prot_kinase_dom"/>
</dbReference>
<accession>A0A0F7FYI0</accession>
<dbReference type="Gene3D" id="3.40.190.10">
    <property type="entry name" value="Periplasmic binding protein-like II"/>
    <property type="match status" value="2"/>
</dbReference>
<evidence type="ECO:0000256" key="7">
    <source>
        <dbReference type="PROSITE-ProRule" id="PRU10141"/>
    </source>
</evidence>
<sequence>MHGNETGAGSGDAEETRRLRHEPDPDTYKLPGRTRPDQPEPVETPTTATQPLPPPGPYPVIAGRYQLRRQLGRGGMGVVWEAMDTRLGRPVAVKGVLLRGGIDPSTQAELVERARREAQAIARIGHQNVIAVHDIIEGAAEMVEAEDGTGAEGEVWIVMELLDPRSLADILREEDRLPVHRAARIALQVLRGLRAVHAAGVLHRDVKPHNILFRRGGRALLMDFGIATFEGAAQVTRSHSVIGTPRYLAPELGHFSPGPERRASQASDLWSLGVTLYEMVEGRPPFGGLDALEIQQAALNSPTPPMRYAGPLAPLIEGLLRKLPRHRISAQEAEDGLRRIAREEPPAIPGPPKEPPPELPPPVGSRRRWAPAAAIALVLALLAGGGWLLWGPGGGGGLSHTSPTIQGAETRGLLRIGVKSGQPGMSELVDGEWRGFDIEFAKLIATDLGFDPDTEVQFVPVSSVNREKLLGQRQLDLVVATYSITPERQAEGVTFAGPYFITGQTMLMRQGMYEDVSGPADFPQGTRVCTGDNSTSVGALEQDWPGRFVVDTRSDYDTCVNLLLDRTYDAVITDDLILAGFQAQHPDELEMLPRSFTTERYGVGLQSDEGALRDTVCGVIRDVIRDGRWQQLYQNELQDLLGGESRDSPSLQDLERCEDG</sequence>
<dbReference type="Gene3D" id="3.30.200.20">
    <property type="entry name" value="Phosphorylase Kinase, domain 1"/>
    <property type="match status" value="1"/>
</dbReference>
<dbReference type="STRING" id="408015.SXIM_38560"/>
<feature type="binding site" evidence="7">
    <location>
        <position position="94"/>
    </location>
    <ligand>
        <name>ATP</name>
        <dbReference type="ChEBI" id="CHEBI:30616"/>
    </ligand>
</feature>
<dbReference type="CDD" id="cd13690">
    <property type="entry name" value="PBP2_GluB"/>
    <property type="match status" value="1"/>
</dbReference>
<dbReference type="SUPFAM" id="SSF56112">
    <property type="entry name" value="Protein kinase-like (PK-like)"/>
    <property type="match status" value="1"/>
</dbReference>
<keyword evidence="5" id="KW-0418">Kinase</keyword>
<keyword evidence="11" id="KW-1185">Reference proteome</keyword>
<feature type="domain" description="Protein kinase" evidence="9">
    <location>
        <begin position="65"/>
        <end position="348"/>
    </location>
</feature>
<dbReference type="HOGENOM" id="CLU_409884_0_0_11"/>
<evidence type="ECO:0000256" key="8">
    <source>
        <dbReference type="SAM" id="MobiDB-lite"/>
    </source>
</evidence>
<dbReference type="InterPro" id="IPR011009">
    <property type="entry name" value="Kinase-like_dom_sf"/>
</dbReference>
<dbReference type="RefSeq" id="WP_052385428.1">
    <property type="nucleotide sequence ID" value="NZ_CP009922.3"/>
</dbReference>
<keyword evidence="4 7" id="KW-0547">Nucleotide-binding</keyword>
<feature type="region of interest" description="Disordered" evidence="8">
    <location>
        <begin position="1"/>
        <end position="59"/>
    </location>
</feature>
<evidence type="ECO:0000313" key="11">
    <source>
        <dbReference type="Proteomes" id="UP000034034"/>
    </source>
</evidence>
<evidence type="ECO:0000313" key="10">
    <source>
        <dbReference type="EMBL" id="AKG45240.1"/>
    </source>
</evidence>
<dbReference type="SMART" id="SM00062">
    <property type="entry name" value="PBPb"/>
    <property type="match status" value="1"/>
</dbReference>
<evidence type="ECO:0000256" key="5">
    <source>
        <dbReference type="ARBA" id="ARBA00022777"/>
    </source>
</evidence>
<keyword evidence="3" id="KW-0808">Transferase</keyword>
<feature type="region of interest" description="Disordered" evidence="8">
    <location>
        <begin position="332"/>
        <end position="365"/>
    </location>
</feature>
<evidence type="ECO:0000256" key="4">
    <source>
        <dbReference type="ARBA" id="ARBA00022741"/>
    </source>
</evidence>
<dbReference type="KEGG" id="sxi:SXIM_38560"/>
<dbReference type="PROSITE" id="PS00108">
    <property type="entry name" value="PROTEIN_KINASE_ST"/>
    <property type="match status" value="1"/>
</dbReference>
<feature type="compositionally biased region" description="Gly residues" evidence="8">
    <location>
        <begin position="1"/>
        <end position="10"/>
    </location>
</feature>
<dbReference type="PANTHER" id="PTHR43289:SF6">
    <property type="entry name" value="SERINE_THREONINE-PROTEIN KINASE NEKL-3"/>
    <property type="match status" value="1"/>
</dbReference>
<evidence type="ECO:0000259" key="9">
    <source>
        <dbReference type="PROSITE" id="PS50011"/>
    </source>
</evidence>
<feature type="compositionally biased region" description="Pro residues" evidence="8">
    <location>
        <begin position="346"/>
        <end position="363"/>
    </location>
</feature>
<evidence type="ECO:0000256" key="2">
    <source>
        <dbReference type="ARBA" id="ARBA00022527"/>
    </source>
</evidence>
<dbReference type="InterPro" id="IPR017441">
    <property type="entry name" value="Protein_kinase_ATP_BS"/>
</dbReference>
<dbReference type="EMBL" id="CP009922">
    <property type="protein sequence ID" value="AKG45240.1"/>
    <property type="molecule type" value="Genomic_DNA"/>
</dbReference>
<evidence type="ECO:0000256" key="1">
    <source>
        <dbReference type="ARBA" id="ARBA00012513"/>
    </source>
</evidence>
<dbReference type="PATRIC" id="fig|408015.6.peg.3907"/>
<proteinExistence type="predicted"/>
<dbReference type="AlphaFoldDB" id="A0A0F7FYI0"/>
<dbReference type="Pfam" id="PF00497">
    <property type="entry name" value="SBP_bac_3"/>
    <property type="match status" value="1"/>
</dbReference>
<dbReference type="PROSITE" id="PS00107">
    <property type="entry name" value="PROTEIN_KINASE_ATP"/>
    <property type="match status" value="1"/>
</dbReference>
<feature type="compositionally biased region" description="Basic and acidic residues" evidence="8">
    <location>
        <begin position="14"/>
        <end position="27"/>
    </location>
</feature>
<organism evidence="10 11">
    <name type="scientific">Streptomyces xiamenensis</name>
    <dbReference type="NCBI Taxonomy" id="408015"/>
    <lineage>
        <taxon>Bacteria</taxon>
        <taxon>Bacillati</taxon>
        <taxon>Actinomycetota</taxon>
        <taxon>Actinomycetes</taxon>
        <taxon>Kitasatosporales</taxon>
        <taxon>Streptomycetaceae</taxon>
        <taxon>Streptomyces</taxon>
    </lineage>
</organism>
<keyword evidence="6 7" id="KW-0067">ATP-binding</keyword>
<dbReference type="InterPro" id="IPR001638">
    <property type="entry name" value="Solute-binding_3/MltF_N"/>
</dbReference>